<feature type="signal peptide" evidence="4">
    <location>
        <begin position="1"/>
        <end position="27"/>
    </location>
</feature>
<keyword evidence="2" id="KW-0326">Glycosidase</keyword>
<evidence type="ECO:0000256" key="1">
    <source>
        <dbReference type="ARBA" id="ARBA00022801"/>
    </source>
</evidence>
<dbReference type="GO" id="GO:0005509">
    <property type="term" value="F:calcium ion binding"/>
    <property type="evidence" value="ECO:0007669"/>
    <property type="project" value="InterPro"/>
</dbReference>
<keyword evidence="4" id="KW-0732">Signal</keyword>
<evidence type="ECO:0000256" key="3">
    <source>
        <dbReference type="SAM" id="MobiDB-lite"/>
    </source>
</evidence>
<dbReference type="InterPro" id="IPR013780">
    <property type="entry name" value="Glyco_hydro_b"/>
</dbReference>
<feature type="region of interest" description="Disordered" evidence="3">
    <location>
        <begin position="727"/>
        <end position="748"/>
    </location>
</feature>
<dbReference type="KEGG" id="fya:KMW28_04220"/>
<dbReference type="Pfam" id="PF16738">
    <property type="entry name" value="CBM26"/>
    <property type="match status" value="5"/>
</dbReference>
<dbReference type="Gene3D" id="2.60.40.1180">
    <property type="entry name" value="Golgi alpha-mannosidase II"/>
    <property type="match status" value="1"/>
</dbReference>
<evidence type="ECO:0000256" key="4">
    <source>
        <dbReference type="SAM" id="SignalP"/>
    </source>
</evidence>
<proteinExistence type="predicted"/>
<organism evidence="7 8">
    <name type="scientific">Flammeovirga yaeyamensis</name>
    <dbReference type="NCBI Taxonomy" id="367791"/>
    <lineage>
        <taxon>Bacteria</taxon>
        <taxon>Pseudomonadati</taxon>
        <taxon>Bacteroidota</taxon>
        <taxon>Cytophagia</taxon>
        <taxon>Cytophagales</taxon>
        <taxon>Flammeovirgaceae</taxon>
        <taxon>Flammeovirga</taxon>
    </lineage>
</organism>
<keyword evidence="8" id="KW-1185">Reference proteome</keyword>
<feature type="domain" description="Alpha-amylase C-terminal beta-sheet" evidence="6">
    <location>
        <begin position="359"/>
        <end position="417"/>
    </location>
</feature>
<dbReference type="SMART" id="SM00810">
    <property type="entry name" value="Alpha-amyl_C2"/>
    <property type="match status" value="1"/>
</dbReference>
<sequence length="2004" mass="221109">MKKTLTKLLLYSGVVLFGLSGAQNVYAQQADGTEVYLQGFHWESADPAKKDWWLNLQTKVPAIKSASIDGVWLPPSSDAGDRAGYLPRKWYDLESDYGTEQELRDLISSLNQDGVISIADIVINHRVGCTSWADFCEPALGCQAITSDDEVNQQFPGDGCGDFDTGTPYSAARDINHRDSETRQAIKDWMNWLKNDVGYSGWRYDFVHGFGAEFFAEYNNATSPYISIGENWTSDTQAIVNWMDGTQQTSTAFDFPLKFALHEAVNGNYGALNNGGKMPGVAGVWPQNSVTFLENHDTEPVRQGDHPGTSFPNDPSTNSQVLQGYAYILTHAGSPMVFYSHLFDYGLYDDISKMVAIRKANGIHNNSTVNIQQSDGNGYAAIIDNSVAVRLGNTSWSPSGSGWILQSDGLNYSIWSKQDIDQEPIVSISPDVMQSFDPITVTISSDDDRDGALPIYYTLDGTEPTTSSSVYSDNNPIVLTATTTVIAKSFDSSGNSGRDERTYYVGEELPEMKVYVHKPAGWGTLYAHHWSAIPSGVVEDSEWPGKVMTKVEGTEGWYMISLAGTESSNFVFHDFNGNQDEDILISGSSWYREGVVTNECTIDCPDEDTTVVMVSITPASTTFENEMTVSLNGTTGSNIYYTTDGSTPSNGSNVYSNPFPITETTTISAIAYLNGSSSEVKSETYTLFVDEDTTVIIPDKPAKKSDFTWDNATVYFTMTDRFYDGDPSNNNAYGRGTNGNGQPYTDDSSAGEFHGGDLKGMTAKLREGYFESIGVNAIWITSPVEQMHGWVGGSSDGSFRHYGYHGYYAMDWTEIDQNMGTENDFVEFIDEAHSRGIRVVVDVVMNHTGYVTMHDMEQYNYGSLDPAWKTWQPAGGESWHSYHEKFIDYNSGGTWLSNYWGPEWMRHPDIDGYDGCSSGGGIDNCVGFLPDLKTEDVAPVGIPAILVNKWTQEGTYDQKKAELDAFFSQTGLPRVVSNYMIFWLTDWVRKYGIDGFRVDTAKHVELDRWARLKQYAIQALKDWKEENPDKAMDDEEFWMTAEVWGHGKNKSEYHSVGQFNSVINFGLKNDARVASRDASSLESLFSEYATINDDPTWNSLSYLSSHDVVPLFDRNSLQAAGPGFLLLPGGIQIFYGDESGRPEGGWSDAEQNTRSDMNWGNFNQAQHDVWKKLGTFRRDHPSVGAGSHQKIGDAPYTFVREYNNDDKEIYDKVIVAIGANGQVSFDVNGHFADGDTIIDRYTGAMDIIENGSVSFTADSEGIILLEDINYQPIISPKISMTAGVYDPNSVAVTITVTDKEDPNPVVYLTKDANETKDNYLNWTKLSAQDTSFTVTTTTTVKVVAINANGIMSTGEEKYQVGAIDPINIWVYRPSTWGSPYIHLFDATPTGITEDTVWPGQEMNLVSGEWYHVAVEALSVGVVANNNGGEQLEDYTVTKDSWYKDGQWYSQCPGECPGEQGPTVSINPSTGNYPIGDLNVTMTATFDGVIYYTTDGTAADTTSTPYSGGFVVSGQDGDIVTVRAIAKNEAGVSDEVTATYTFKDEATFVFYAKGYSHAYYWEVQENGVITIENPVSWPGVAMEDASEIGSGWKKITVTGGTCSNVIFSNGGGGQTGDLTTCGNEGMGYENGQWIEIGPDTVKPTLGLTPAAEFQGSGTVTITATDNKTASPKIYYTTDGSTPTESSLSGSGAVNIELNTPGTYTVKAFAKDEAGNVSDVAMETYTVVEVTAGFRVYFQGVSNPLIHYWGASPAGSYPSTSWPGVSLMEANGEDAGWYYYEFPSSVNSINLLFHNNAGYKSPDLTRDKEGWYKNGVWYDAKPPQPTGLTVHFKSPWGNSTRIHYWNASNGSASAWPGELMENEGNAWYSYTIEGASSSNLLFHNGSGEQTSDMSRDREGWYKDGVWYDSNPESSGTRLINLEERIDLSVYPTMVQHKFTVQLTADNQMRAQFSLYDLNGRLQYSEQRELLYGNQKIEMNAQNLSTGMYILKVQIDDEVMIRKIYKN</sequence>
<dbReference type="Pfam" id="PF18962">
    <property type="entry name" value="Por_Secre_tail"/>
    <property type="match status" value="1"/>
</dbReference>
<gene>
    <name evidence="7" type="ORF">KMW28_04220</name>
</gene>
<evidence type="ECO:0000259" key="6">
    <source>
        <dbReference type="SMART" id="SM00810"/>
    </source>
</evidence>
<dbReference type="InterPro" id="IPR059177">
    <property type="entry name" value="GH29D-like_dom"/>
</dbReference>
<dbReference type="GO" id="GO:0004556">
    <property type="term" value="F:alpha-amylase activity"/>
    <property type="evidence" value="ECO:0007669"/>
    <property type="project" value="InterPro"/>
</dbReference>
<dbReference type="Gene3D" id="3.20.20.80">
    <property type="entry name" value="Glycosidases"/>
    <property type="match status" value="3"/>
</dbReference>
<dbReference type="Pfam" id="PF07821">
    <property type="entry name" value="Alpha-amyl_C2"/>
    <property type="match status" value="1"/>
</dbReference>
<feature type="domain" description="Glycosyl hydrolase family 13 catalytic" evidence="5">
    <location>
        <begin position="716"/>
        <end position="1177"/>
    </location>
</feature>
<evidence type="ECO:0000256" key="2">
    <source>
        <dbReference type="ARBA" id="ARBA00023295"/>
    </source>
</evidence>
<feature type="domain" description="Glycosyl hydrolase family 13 catalytic" evidence="5">
    <location>
        <begin position="34"/>
        <end position="358"/>
    </location>
</feature>
<dbReference type="NCBIfam" id="TIGR04183">
    <property type="entry name" value="Por_Secre_tail"/>
    <property type="match status" value="1"/>
</dbReference>
<dbReference type="Gene3D" id="2.60.40.10">
    <property type="entry name" value="Immunoglobulins"/>
    <property type="match status" value="5"/>
</dbReference>
<dbReference type="RefSeq" id="WP_169664285.1">
    <property type="nucleotide sequence ID" value="NZ_CP076132.1"/>
</dbReference>
<evidence type="ECO:0000313" key="7">
    <source>
        <dbReference type="EMBL" id="QWG02790.1"/>
    </source>
</evidence>
<dbReference type="SMART" id="SM00642">
    <property type="entry name" value="Aamy"/>
    <property type="match status" value="2"/>
</dbReference>
<dbReference type="InterPro" id="IPR013783">
    <property type="entry name" value="Ig-like_fold"/>
</dbReference>
<feature type="chain" id="PRO_5043892207" evidence="4">
    <location>
        <begin position="28"/>
        <end position="2004"/>
    </location>
</feature>
<evidence type="ECO:0000259" key="5">
    <source>
        <dbReference type="SMART" id="SM00642"/>
    </source>
</evidence>
<dbReference type="InterPro" id="IPR026444">
    <property type="entry name" value="Secre_tail"/>
</dbReference>
<dbReference type="SUPFAM" id="SSF51445">
    <property type="entry name" value="(Trans)glycosidases"/>
    <property type="match status" value="2"/>
</dbReference>
<dbReference type="Proteomes" id="UP000678679">
    <property type="component" value="Chromosome 1"/>
</dbReference>
<dbReference type="PANTHER" id="PTHR43447">
    <property type="entry name" value="ALPHA-AMYLASE"/>
    <property type="match status" value="1"/>
</dbReference>
<dbReference type="EMBL" id="CP076132">
    <property type="protein sequence ID" value="QWG02790.1"/>
    <property type="molecule type" value="Genomic_DNA"/>
</dbReference>
<name>A0AAX1N5N9_9BACT</name>
<keyword evidence="1" id="KW-0378">Hydrolase</keyword>
<evidence type="ECO:0000313" key="8">
    <source>
        <dbReference type="Proteomes" id="UP000678679"/>
    </source>
</evidence>
<dbReference type="InterPro" id="IPR017853">
    <property type="entry name" value="GH"/>
</dbReference>
<dbReference type="Pfam" id="PF13290">
    <property type="entry name" value="CHB_HEX_C_1"/>
    <property type="match status" value="4"/>
</dbReference>
<dbReference type="InterPro" id="IPR031965">
    <property type="entry name" value="CBM26"/>
</dbReference>
<reference evidence="7 8" key="1">
    <citation type="submission" date="2021-05" db="EMBL/GenBank/DDBJ databases">
        <title>Comparative genomic studies on the polysaccharide-degrading batcterial strains of the Flammeovirga genus.</title>
        <authorList>
            <person name="Zewei F."/>
            <person name="Zheng Z."/>
            <person name="Yu L."/>
            <person name="Ruyue G."/>
            <person name="Yanhong M."/>
            <person name="Yuanyuan C."/>
            <person name="Jingyan G."/>
            <person name="Wenjun H."/>
        </authorList>
    </citation>
    <scope>NUCLEOTIDE SEQUENCE [LARGE SCALE GENOMIC DNA]</scope>
    <source>
        <strain evidence="7 8">NBRC:100898</strain>
    </source>
</reference>
<dbReference type="CDD" id="cd11314">
    <property type="entry name" value="AmyAc_arch_bac_plant_AmyA"/>
    <property type="match status" value="1"/>
</dbReference>
<accession>A0AAX1N5N9</accession>
<protein>
    <submittedName>
        <fullName evidence="7">Starch-binding protein</fullName>
    </submittedName>
</protein>
<dbReference type="InterPro" id="IPR012850">
    <property type="entry name" value="A-amylase_bs_C"/>
</dbReference>
<dbReference type="Pfam" id="PF00128">
    <property type="entry name" value="Alpha-amylase"/>
    <property type="match status" value="3"/>
</dbReference>
<dbReference type="SUPFAM" id="SSF51011">
    <property type="entry name" value="Glycosyl hydrolase domain"/>
    <property type="match status" value="1"/>
</dbReference>
<dbReference type="InterPro" id="IPR006047">
    <property type="entry name" value="GH13_cat_dom"/>
</dbReference>
<dbReference type="GO" id="GO:0005975">
    <property type="term" value="P:carbohydrate metabolic process"/>
    <property type="evidence" value="ECO:0007669"/>
    <property type="project" value="InterPro"/>
</dbReference>